<feature type="domain" description="NAD(P)-binding" evidence="1">
    <location>
        <begin position="10"/>
        <end position="135"/>
    </location>
</feature>
<dbReference type="InterPro" id="IPR016040">
    <property type="entry name" value="NAD(P)-bd_dom"/>
</dbReference>
<name>A0A4Q1CED3_9BACT</name>
<accession>A0A4Q1CED3</accession>
<dbReference type="InterPro" id="IPR051207">
    <property type="entry name" value="ComplexI_NDUFA9_subunit"/>
</dbReference>
<reference evidence="2 3" key="1">
    <citation type="submission" date="2019-01" db="EMBL/GenBank/DDBJ databases">
        <title>Lacibacter sp. strain TTM-7.</title>
        <authorList>
            <person name="Chen W.-M."/>
        </authorList>
    </citation>
    <scope>NUCLEOTIDE SEQUENCE [LARGE SCALE GENOMIC DNA]</scope>
    <source>
        <strain evidence="2 3">TTM-7</strain>
    </source>
</reference>
<comment type="caution">
    <text evidence="2">The sequence shown here is derived from an EMBL/GenBank/DDBJ whole genome shotgun (WGS) entry which is preliminary data.</text>
</comment>
<dbReference type="AlphaFoldDB" id="A0A4Q1CED3"/>
<dbReference type="Gene3D" id="3.40.50.720">
    <property type="entry name" value="NAD(P)-binding Rossmann-like Domain"/>
    <property type="match status" value="1"/>
</dbReference>
<dbReference type="InterPro" id="IPR036291">
    <property type="entry name" value="NAD(P)-bd_dom_sf"/>
</dbReference>
<evidence type="ECO:0000313" key="2">
    <source>
        <dbReference type="EMBL" id="RXK58110.1"/>
    </source>
</evidence>
<dbReference type="EMBL" id="SDHW01000007">
    <property type="protein sequence ID" value="RXK58110.1"/>
    <property type="molecule type" value="Genomic_DNA"/>
</dbReference>
<dbReference type="OrthoDB" id="9771302at2"/>
<evidence type="ECO:0000313" key="3">
    <source>
        <dbReference type="Proteomes" id="UP000290204"/>
    </source>
</evidence>
<dbReference type="SUPFAM" id="SSF51735">
    <property type="entry name" value="NAD(P)-binding Rossmann-fold domains"/>
    <property type="match status" value="1"/>
</dbReference>
<organism evidence="2 3">
    <name type="scientific">Lacibacter luteus</name>
    <dbReference type="NCBI Taxonomy" id="2508719"/>
    <lineage>
        <taxon>Bacteria</taxon>
        <taxon>Pseudomonadati</taxon>
        <taxon>Bacteroidota</taxon>
        <taxon>Chitinophagia</taxon>
        <taxon>Chitinophagales</taxon>
        <taxon>Chitinophagaceae</taxon>
        <taxon>Lacibacter</taxon>
    </lineage>
</organism>
<dbReference type="PANTHER" id="PTHR12126">
    <property type="entry name" value="NADH-UBIQUINONE OXIDOREDUCTASE 39 KDA SUBUNIT-RELATED"/>
    <property type="match status" value="1"/>
</dbReference>
<sequence length="253" mass="27960">MIMSTILITGGTGTLGKSLSALLSSQNIPHMIGSRNAESGKDHNVTMDLLQNKAVKEAVEGKQVIFHLATDLKKDALLTQNLLQAIGTNRNIHLVYISIVGIDKVPFAYYKQKLASENAIKASGIPFTILRATQFHEFIHQIITTFLKFPVGLLPKKIISQPIDASIVAAELYRLSKEEPVGKTIEIGGAEALTLEEMANEWMEQSGKKKLIFNLPIWGELGRTFCNGSLTTANSVKHSKSWRQWLAQHLVEK</sequence>
<keyword evidence="3" id="KW-1185">Reference proteome</keyword>
<dbReference type="Pfam" id="PF13460">
    <property type="entry name" value="NAD_binding_10"/>
    <property type="match status" value="1"/>
</dbReference>
<dbReference type="GO" id="GO:0044877">
    <property type="term" value="F:protein-containing complex binding"/>
    <property type="evidence" value="ECO:0007669"/>
    <property type="project" value="TreeGrafter"/>
</dbReference>
<evidence type="ECO:0000259" key="1">
    <source>
        <dbReference type="Pfam" id="PF13460"/>
    </source>
</evidence>
<dbReference type="PANTHER" id="PTHR12126:SF11">
    <property type="entry name" value="NADH DEHYDROGENASE [UBIQUINONE] 1 ALPHA SUBCOMPLEX SUBUNIT 9, MITOCHONDRIAL"/>
    <property type="match status" value="1"/>
</dbReference>
<proteinExistence type="predicted"/>
<protein>
    <submittedName>
        <fullName evidence="2">SDR family oxidoreductase</fullName>
    </submittedName>
</protein>
<gene>
    <name evidence="2" type="ORF">ESA94_19050</name>
</gene>
<dbReference type="Proteomes" id="UP000290204">
    <property type="component" value="Unassembled WGS sequence"/>
</dbReference>